<comment type="caution">
    <text evidence="1">The sequence shown here is derived from an EMBL/GenBank/DDBJ whole genome shotgun (WGS) entry which is preliminary data.</text>
</comment>
<organism evidence="1 2">
    <name type="scientific">Pseudomonas protegens</name>
    <dbReference type="NCBI Taxonomy" id="380021"/>
    <lineage>
        <taxon>Bacteria</taxon>
        <taxon>Pseudomonadati</taxon>
        <taxon>Pseudomonadota</taxon>
        <taxon>Gammaproteobacteria</taxon>
        <taxon>Pseudomonadales</taxon>
        <taxon>Pseudomonadaceae</taxon>
        <taxon>Pseudomonas</taxon>
    </lineage>
</organism>
<proteinExistence type="predicted"/>
<dbReference type="Proteomes" id="UP000248188">
    <property type="component" value="Unassembled WGS sequence"/>
</dbReference>
<gene>
    <name evidence="1" type="ORF">DMX08_19665</name>
</gene>
<sequence length="128" mass="14217">MTRHLLALGLLLPLLSGCIPTLPEYRAGQQWKGRDAKEAIDFFGPPGLMQPSPDRSEVQMQWYRDTSYVKKEVVGSSSEMQGGVMVHTNYWDDVTHTSGCTLSMTVDKARQIKDFSIRGRCTGVALAP</sequence>
<evidence type="ECO:0000313" key="1">
    <source>
        <dbReference type="EMBL" id="PYC33914.1"/>
    </source>
</evidence>
<dbReference type="RefSeq" id="WP_110652720.1">
    <property type="nucleotide sequence ID" value="NZ_QJRN01000012.1"/>
</dbReference>
<evidence type="ECO:0008006" key="3">
    <source>
        <dbReference type="Google" id="ProtNLM"/>
    </source>
</evidence>
<accession>A0A9Q6IF14</accession>
<protein>
    <recommendedName>
        <fullName evidence="3">Lipoprotein</fullName>
    </recommendedName>
</protein>
<evidence type="ECO:0000313" key="2">
    <source>
        <dbReference type="Proteomes" id="UP000248188"/>
    </source>
</evidence>
<dbReference type="EMBL" id="QJRN01000012">
    <property type="protein sequence ID" value="PYC33914.1"/>
    <property type="molecule type" value="Genomic_DNA"/>
</dbReference>
<dbReference type="AlphaFoldDB" id="A0A9Q6IF14"/>
<name>A0A9Q6IF14_9PSED</name>
<reference evidence="1 2" key="1">
    <citation type="submission" date="2018-06" db="EMBL/GenBank/DDBJ databases">
        <title>Pseudomonas diversity within urban Lake Michigan freshwaters.</title>
        <authorList>
            <person name="Batrich M."/>
            <person name="Hatzopoulos T."/>
            <person name="Putonti C."/>
        </authorList>
    </citation>
    <scope>NUCLEOTIDE SEQUENCE [LARGE SCALE GENOMIC DNA]</scope>
    <source>
        <strain evidence="1 2">MB-090624</strain>
    </source>
</reference>
<dbReference type="PROSITE" id="PS51257">
    <property type="entry name" value="PROKAR_LIPOPROTEIN"/>
    <property type="match status" value="1"/>
</dbReference>